<evidence type="ECO:0000313" key="2">
    <source>
        <dbReference type="Proteomes" id="UP000320496"/>
    </source>
</evidence>
<dbReference type="EMBL" id="CP036275">
    <property type="protein sequence ID" value="QDU41052.1"/>
    <property type="molecule type" value="Genomic_DNA"/>
</dbReference>
<dbReference type="KEGG" id="mri:Mal4_54170"/>
<accession>A0A517ZF49</accession>
<evidence type="ECO:0000313" key="1">
    <source>
        <dbReference type="EMBL" id="QDU41052.1"/>
    </source>
</evidence>
<dbReference type="OrthoDB" id="2568996at2"/>
<dbReference type="AlphaFoldDB" id="A0A517ZF49"/>
<dbReference type="RefSeq" id="WP_145372277.1">
    <property type="nucleotide sequence ID" value="NZ_CP036275.1"/>
</dbReference>
<dbReference type="Proteomes" id="UP000320496">
    <property type="component" value="Chromosome"/>
</dbReference>
<proteinExistence type="predicted"/>
<organism evidence="1 2">
    <name type="scientific">Maioricimonas rarisocia</name>
    <dbReference type="NCBI Taxonomy" id="2528026"/>
    <lineage>
        <taxon>Bacteria</taxon>
        <taxon>Pseudomonadati</taxon>
        <taxon>Planctomycetota</taxon>
        <taxon>Planctomycetia</taxon>
        <taxon>Planctomycetales</taxon>
        <taxon>Planctomycetaceae</taxon>
        <taxon>Maioricimonas</taxon>
    </lineage>
</organism>
<keyword evidence="2" id="KW-1185">Reference proteome</keyword>
<reference evidence="1 2" key="1">
    <citation type="submission" date="2019-02" db="EMBL/GenBank/DDBJ databases">
        <title>Deep-cultivation of Planctomycetes and their phenomic and genomic characterization uncovers novel biology.</title>
        <authorList>
            <person name="Wiegand S."/>
            <person name="Jogler M."/>
            <person name="Boedeker C."/>
            <person name="Pinto D."/>
            <person name="Vollmers J."/>
            <person name="Rivas-Marin E."/>
            <person name="Kohn T."/>
            <person name="Peeters S.H."/>
            <person name="Heuer A."/>
            <person name="Rast P."/>
            <person name="Oberbeckmann S."/>
            <person name="Bunk B."/>
            <person name="Jeske O."/>
            <person name="Meyerdierks A."/>
            <person name="Storesund J.E."/>
            <person name="Kallscheuer N."/>
            <person name="Luecker S."/>
            <person name="Lage O.M."/>
            <person name="Pohl T."/>
            <person name="Merkel B.J."/>
            <person name="Hornburger P."/>
            <person name="Mueller R.-W."/>
            <person name="Bruemmer F."/>
            <person name="Labrenz M."/>
            <person name="Spormann A.M."/>
            <person name="Op den Camp H."/>
            <person name="Overmann J."/>
            <person name="Amann R."/>
            <person name="Jetten M.S.M."/>
            <person name="Mascher T."/>
            <person name="Medema M.H."/>
            <person name="Devos D.P."/>
            <person name="Kaster A.-K."/>
            <person name="Ovreas L."/>
            <person name="Rohde M."/>
            <person name="Galperin M.Y."/>
            <person name="Jogler C."/>
        </authorList>
    </citation>
    <scope>NUCLEOTIDE SEQUENCE [LARGE SCALE GENOMIC DNA]</scope>
    <source>
        <strain evidence="1 2">Mal4</strain>
    </source>
</reference>
<protein>
    <submittedName>
        <fullName evidence="1">Uncharacterized protein</fullName>
    </submittedName>
</protein>
<name>A0A517ZF49_9PLAN</name>
<gene>
    <name evidence="1" type="ORF">Mal4_54170</name>
</gene>
<sequence length="432" mass="48381">MQFINDSPPVEPTRDQQQDALQKGLGRAMQWARSGRLDSDLLLDACLHDLRYDKQLEDNRGEWLWELIGAAGLSEPLRQPLLDALRSCHKEANAYQLCELAYHYAVDGDGESAASLARFVGIRQVPEAPWIGEGQLLALGGLEAFRLIVRIRGAVLAQTEWEWHDLAVVERAEELFGDGAVADRLTRDPDDDIRRFAARWKIETAERSAETPPVRADRTKSRSIDDVLAAARSNEGGYWLRSWGMQASDEDLRTVLDAACASDRPETTAKLLRVFSNRALPTFDSRLLELCRHEHEDVRRWAFNAAAINTDSAIRAFAWQQLQENPAGPAVKLLERNYVSGDEDRVLDAMAIPEEAFPRHSLLMDVLKMLEANPGADCSRLAVVIYANTPCQMCRRGAAALLHDRDVAPPWLIEECADDAEEATRELFGGEQ</sequence>